<evidence type="ECO:0000313" key="2">
    <source>
        <dbReference type="EMBL" id="ABQ51979.1"/>
    </source>
</evidence>
<reference evidence="2 3" key="1">
    <citation type="journal article" date="2008" name="J. Microbiol.">
        <title>Molecular and phylogenetic characterization of Spodoptera litura granulovirus.</title>
        <authorList>
            <person name="Wang Y."/>
            <person name="Choi J.Y."/>
            <person name="Roh J.Y."/>
            <person name="Woo S.D."/>
            <person name="Jin B.R."/>
            <person name="Je Y.H."/>
        </authorList>
    </citation>
    <scope>NUCLEOTIDE SEQUENCE [LARGE SCALE GENOMIC DNA]</scope>
    <source>
        <strain evidence="2">SlGV-K1</strain>
    </source>
</reference>
<sequence length="140" mass="16419">MANNTNSECEKNNKILQLAIDNLILQNKADSALIDKLKREIELRDNDKKIWEKQYNDVIISLVEQIKTINAESEKIQSQILQEREEFSRYKNSLQQELSVNKVIKKRSAQLKKLKRVLRDSNAVLEDLLYKSQHVLHDVC</sequence>
<keyword evidence="3" id="KW-1185">Reference proteome</keyword>
<accession>A5IZN8</accession>
<protein>
    <submittedName>
        <fullName evidence="2">Uncharacterized protein</fullName>
    </submittedName>
</protein>
<dbReference type="Proteomes" id="UP000202782">
    <property type="component" value="Segment"/>
</dbReference>
<keyword evidence="1" id="KW-0175">Coiled coil</keyword>
<dbReference type="KEGG" id="vg:5184249"/>
<dbReference type="GeneID" id="5184249"/>
<evidence type="ECO:0000256" key="1">
    <source>
        <dbReference type="SAM" id="Coils"/>
    </source>
</evidence>
<gene>
    <name evidence="2" type="primary">orf36</name>
    <name evidence="2" type="ORF">SlGVgp036</name>
</gene>
<dbReference type="EMBL" id="DQ288858">
    <property type="protein sequence ID" value="ABQ51979.1"/>
    <property type="molecule type" value="Genomic_DNA"/>
</dbReference>
<proteinExistence type="predicted"/>
<name>A5IZN8_9BBAC</name>
<feature type="coiled-coil region" evidence="1">
    <location>
        <begin position="20"/>
        <end position="86"/>
    </location>
</feature>
<organism evidence="2 3">
    <name type="scientific">Spodoptera litura granulovirus</name>
    <dbReference type="NCBI Taxonomy" id="359919"/>
    <lineage>
        <taxon>Viruses</taxon>
        <taxon>Viruses incertae sedis</taxon>
        <taxon>Naldaviricetes</taxon>
        <taxon>Lefavirales</taxon>
        <taxon>Baculoviridae</taxon>
        <taxon>Betabaculovirus</taxon>
        <taxon>Betabaculovirus spliturae</taxon>
    </lineage>
</organism>
<dbReference type="RefSeq" id="YP_001256987.1">
    <property type="nucleotide sequence ID" value="NC_009503.1"/>
</dbReference>
<evidence type="ECO:0000313" key="3">
    <source>
        <dbReference type="Proteomes" id="UP000202782"/>
    </source>
</evidence>